<evidence type="ECO:0000256" key="3">
    <source>
        <dbReference type="ARBA" id="ARBA00022679"/>
    </source>
</evidence>
<evidence type="ECO:0000256" key="2">
    <source>
        <dbReference type="ARBA" id="ARBA00022676"/>
    </source>
</evidence>
<protein>
    <submittedName>
        <fullName evidence="5">Glycosyltransferase involved in cell wall bisynthesis</fullName>
    </submittedName>
</protein>
<keyword evidence="6" id="KW-1185">Reference proteome</keyword>
<dbReference type="EMBL" id="FOVN01000005">
    <property type="protein sequence ID" value="SFN86099.1"/>
    <property type="molecule type" value="Genomic_DNA"/>
</dbReference>
<accession>A0A1I5CGF5</accession>
<comment type="similarity">
    <text evidence="1">Belongs to the glycosyltransferase 2 family.</text>
</comment>
<dbReference type="Gene3D" id="3.90.550.10">
    <property type="entry name" value="Spore Coat Polysaccharide Biosynthesis Protein SpsA, Chain A"/>
    <property type="match status" value="1"/>
</dbReference>
<evidence type="ECO:0000256" key="1">
    <source>
        <dbReference type="ARBA" id="ARBA00006739"/>
    </source>
</evidence>
<evidence type="ECO:0000313" key="6">
    <source>
        <dbReference type="Proteomes" id="UP000198705"/>
    </source>
</evidence>
<proteinExistence type="inferred from homology"/>
<organism evidence="5 6">
    <name type="scientific">Bizionia echini</name>
    <dbReference type="NCBI Taxonomy" id="649333"/>
    <lineage>
        <taxon>Bacteria</taxon>
        <taxon>Pseudomonadati</taxon>
        <taxon>Bacteroidota</taxon>
        <taxon>Flavobacteriia</taxon>
        <taxon>Flavobacteriales</taxon>
        <taxon>Flavobacteriaceae</taxon>
        <taxon>Bizionia</taxon>
    </lineage>
</organism>
<dbReference type="STRING" id="649333.SAMN04487989_10565"/>
<dbReference type="CDD" id="cd00761">
    <property type="entry name" value="Glyco_tranf_GTA_type"/>
    <property type="match status" value="1"/>
</dbReference>
<evidence type="ECO:0000313" key="5">
    <source>
        <dbReference type="EMBL" id="SFN86099.1"/>
    </source>
</evidence>
<dbReference type="GO" id="GO:0016757">
    <property type="term" value="F:glycosyltransferase activity"/>
    <property type="evidence" value="ECO:0007669"/>
    <property type="project" value="UniProtKB-KW"/>
</dbReference>
<dbReference type="InterPro" id="IPR001173">
    <property type="entry name" value="Glyco_trans_2-like"/>
</dbReference>
<reference evidence="6" key="1">
    <citation type="submission" date="2016-10" db="EMBL/GenBank/DDBJ databases">
        <authorList>
            <person name="Varghese N."/>
            <person name="Submissions S."/>
        </authorList>
    </citation>
    <scope>NUCLEOTIDE SEQUENCE [LARGE SCALE GENOMIC DNA]</scope>
    <source>
        <strain evidence="6">DSM 23925</strain>
    </source>
</reference>
<dbReference type="Pfam" id="PF00535">
    <property type="entry name" value="Glycos_transf_2"/>
    <property type="match status" value="1"/>
</dbReference>
<dbReference type="SUPFAM" id="SSF53448">
    <property type="entry name" value="Nucleotide-diphospho-sugar transferases"/>
    <property type="match status" value="1"/>
</dbReference>
<dbReference type="InterPro" id="IPR050834">
    <property type="entry name" value="Glycosyltransf_2"/>
</dbReference>
<gene>
    <name evidence="5" type="ORF">SAMN04487989_10565</name>
</gene>
<dbReference type="PANTHER" id="PTHR43685">
    <property type="entry name" value="GLYCOSYLTRANSFERASE"/>
    <property type="match status" value="1"/>
</dbReference>
<name>A0A1I5CGF5_9FLAO</name>
<sequence>MSTLTVIMPVYNGEKFLKESLNSLLNQTFTDFTVLVLNDNSTDKTSEILDAFTKQDSRITVITKTKNEGPANLRNEGIERASTEFIALLDADDIALPTRFEKQLDYLKNHPEVGVCGTWFTFFGDKKEKTVRHEVSHDALKVQFLHSCGIGNPTVMFRKSVLKGLRFEHQYVPAEDYGLWSQLIFKTQFHNIPESLLKYRWHDANISQTKEANLRKSEILIKTKQLEHLRIQPTNPEILHYVYAVSLQRNQASEHVIKTVQAAKDLLEHNKNLQVYDLKLFENHINRTIVRTIRNATSYNKAFYKFIKNESGFFNNLKPVDKLTFYLKCLF</sequence>
<dbReference type="Proteomes" id="UP000198705">
    <property type="component" value="Unassembled WGS sequence"/>
</dbReference>
<keyword evidence="3 5" id="KW-0808">Transferase</keyword>
<keyword evidence="2" id="KW-0328">Glycosyltransferase</keyword>
<feature type="domain" description="Glycosyltransferase 2-like" evidence="4">
    <location>
        <begin position="5"/>
        <end position="135"/>
    </location>
</feature>
<evidence type="ECO:0000259" key="4">
    <source>
        <dbReference type="Pfam" id="PF00535"/>
    </source>
</evidence>
<dbReference type="InterPro" id="IPR029044">
    <property type="entry name" value="Nucleotide-diphossugar_trans"/>
</dbReference>
<dbReference type="PANTHER" id="PTHR43685:SF5">
    <property type="entry name" value="GLYCOSYLTRANSFERASE EPSE-RELATED"/>
    <property type="match status" value="1"/>
</dbReference>
<dbReference type="RefSeq" id="WP_092208799.1">
    <property type="nucleotide sequence ID" value="NZ_FOVN01000005.1"/>
</dbReference>
<dbReference type="AlphaFoldDB" id="A0A1I5CGF5"/>
<dbReference type="OrthoDB" id="9815829at2"/>